<dbReference type="PANTHER" id="PTHR28632">
    <property type="entry name" value="TRANSLATION MACHINERY-ASSOCIATED PROTEIN 7"/>
    <property type="match status" value="1"/>
</dbReference>
<sequence>MSSREGGKKKPLKAPKKKEAEVDEEDMQRKMKEREKQKALEAAKQRASKPGPLVGGGIKKSGKK</sequence>
<dbReference type="Proteomes" id="UP001378592">
    <property type="component" value="Unassembled WGS sequence"/>
</dbReference>
<organism evidence="4 5">
    <name type="scientific">Gryllus longicercus</name>
    <dbReference type="NCBI Taxonomy" id="2509291"/>
    <lineage>
        <taxon>Eukaryota</taxon>
        <taxon>Metazoa</taxon>
        <taxon>Ecdysozoa</taxon>
        <taxon>Arthropoda</taxon>
        <taxon>Hexapoda</taxon>
        <taxon>Insecta</taxon>
        <taxon>Pterygota</taxon>
        <taxon>Neoptera</taxon>
        <taxon>Polyneoptera</taxon>
        <taxon>Orthoptera</taxon>
        <taxon>Ensifera</taxon>
        <taxon>Gryllidea</taxon>
        <taxon>Grylloidea</taxon>
        <taxon>Gryllidae</taxon>
        <taxon>Gryllinae</taxon>
        <taxon>Gryllus</taxon>
    </lineage>
</organism>
<accession>A0AAN9Z0C4</accession>
<keyword evidence="5" id="KW-1185">Reference proteome</keyword>
<dbReference type="AlphaFoldDB" id="A0AAN9Z0C4"/>
<evidence type="ECO:0000313" key="5">
    <source>
        <dbReference type="Proteomes" id="UP001378592"/>
    </source>
</evidence>
<evidence type="ECO:0000256" key="3">
    <source>
        <dbReference type="SAM" id="MobiDB-lite"/>
    </source>
</evidence>
<evidence type="ECO:0000256" key="2">
    <source>
        <dbReference type="ARBA" id="ARBA00031894"/>
    </source>
</evidence>
<comment type="caution">
    <text evidence="4">The sequence shown here is derived from an EMBL/GenBank/DDBJ whole genome shotgun (WGS) entry which is preliminary data.</text>
</comment>
<feature type="compositionally biased region" description="Gly residues" evidence="3">
    <location>
        <begin position="53"/>
        <end position="64"/>
    </location>
</feature>
<feature type="region of interest" description="Disordered" evidence="3">
    <location>
        <begin position="1"/>
        <end position="64"/>
    </location>
</feature>
<name>A0AAN9Z0C4_9ORTH</name>
<proteinExistence type="predicted"/>
<dbReference type="EMBL" id="JAZDUA010000521">
    <property type="protein sequence ID" value="KAK7791586.1"/>
    <property type="molecule type" value="Genomic_DNA"/>
</dbReference>
<dbReference type="Pfam" id="PF09072">
    <property type="entry name" value="TMA7"/>
    <property type="match status" value="1"/>
</dbReference>
<feature type="compositionally biased region" description="Basic and acidic residues" evidence="3">
    <location>
        <begin position="27"/>
        <end position="44"/>
    </location>
</feature>
<reference evidence="4 5" key="1">
    <citation type="submission" date="2024-03" db="EMBL/GenBank/DDBJ databases">
        <title>The genome assembly and annotation of the cricket Gryllus longicercus Weissman &amp; Gray.</title>
        <authorList>
            <person name="Szrajer S."/>
            <person name="Gray D."/>
            <person name="Ylla G."/>
        </authorList>
    </citation>
    <scope>NUCLEOTIDE SEQUENCE [LARGE SCALE GENOMIC DNA]</scope>
    <source>
        <strain evidence="4">DAG 2021-001</strain>
        <tissue evidence="4">Whole body minus gut</tissue>
    </source>
</reference>
<evidence type="ECO:0000256" key="1">
    <source>
        <dbReference type="ARBA" id="ARBA00015581"/>
    </source>
</evidence>
<protein>
    <recommendedName>
        <fullName evidence="1">Translation machinery-associated protein 7 homolog</fullName>
    </recommendedName>
    <alternativeName>
        <fullName evidence="2">Coiled-coil domain-containing protein 72 homolog</fullName>
    </alternativeName>
</protein>
<evidence type="ECO:0000313" key="4">
    <source>
        <dbReference type="EMBL" id="KAK7791586.1"/>
    </source>
</evidence>
<gene>
    <name evidence="4" type="ORF">R5R35_010699</name>
</gene>
<dbReference type="InterPro" id="IPR015157">
    <property type="entry name" value="TMA7"/>
</dbReference>